<evidence type="ECO:0000259" key="1">
    <source>
        <dbReference type="SMART" id="SM00829"/>
    </source>
</evidence>
<evidence type="ECO:0000313" key="2">
    <source>
        <dbReference type="EMBL" id="NKS25224.1"/>
    </source>
</evidence>
<dbReference type="Pfam" id="PF08240">
    <property type="entry name" value="ADH_N"/>
    <property type="match status" value="1"/>
</dbReference>
<dbReference type="EMBL" id="WUYZ01000001">
    <property type="protein sequence ID" value="NKS25224.1"/>
    <property type="molecule type" value="Genomic_DNA"/>
</dbReference>
<accession>A0AAE5CD18</accession>
<dbReference type="Pfam" id="PF13602">
    <property type="entry name" value="ADH_zinc_N_2"/>
    <property type="match status" value="1"/>
</dbReference>
<organism evidence="2 3">
    <name type="scientific">Rhodococcus hoagii</name>
    <name type="common">Corynebacterium equii</name>
    <dbReference type="NCBI Taxonomy" id="43767"/>
    <lineage>
        <taxon>Bacteria</taxon>
        <taxon>Bacillati</taxon>
        <taxon>Actinomycetota</taxon>
        <taxon>Actinomycetes</taxon>
        <taxon>Mycobacteriales</taxon>
        <taxon>Nocardiaceae</taxon>
        <taxon>Prescottella</taxon>
    </lineage>
</organism>
<dbReference type="Gene3D" id="3.90.180.10">
    <property type="entry name" value="Medium-chain alcohol dehydrogenases, catalytic domain"/>
    <property type="match status" value="1"/>
</dbReference>
<dbReference type="SUPFAM" id="SSF50129">
    <property type="entry name" value="GroES-like"/>
    <property type="match status" value="1"/>
</dbReference>
<dbReference type="AlphaFoldDB" id="A0AAE5CD18"/>
<dbReference type="SMART" id="SM00829">
    <property type="entry name" value="PKS_ER"/>
    <property type="match status" value="1"/>
</dbReference>
<dbReference type="PANTHER" id="PTHR43677:SF4">
    <property type="entry name" value="QUINONE OXIDOREDUCTASE-LIKE PROTEIN 2"/>
    <property type="match status" value="1"/>
</dbReference>
<name>A0AAE5CD18_RHOHA</name>
<dbReference type="GO" id="GO:0016491">
    <property type="term" value="F:oxidoreductase activity"/>
    <property type="evidence" value="ECO:0007669"/>
    <property type="project" value="InterPro"/>
</dbReference>
<comment type="caution">
    <text evidence="2">The sequence shown here is derived from an EMBL/GenBank/DDBJ whole genome shotgun (WGS) entry which is preliminary data.</text>
</comment>
<dbReference type="Proteomes" id="UP000605618">
    <property type="component" value="Unassembled WGS sequence"/>
</dbReference>
<dbReference type="InterPro" id="IPR020843">
    <property type="entry name" value="ER"/>
</dbReference>
<dbReference type="InterPro" id="IPR036291">
    <property type="entry name" value="NAD(P)-bd_dom_sf"/>
</dbReference>
<reference evidence="2" key="1">
    <citation type="journal article" date="2020" name="Environ. Microbiol.">
        <title>The novel and transferable erm(51) gene confers Macrolides, Lincosamides, and Streptogramins B (MLSB) resistance to clonal Rhodococcus equi in the environment.</title>
        <authorList>
            <person name="Huber L."/>
            <person name="Giguere S."/>
            <person name="Slovis N.M."/>
            <person name="Alvarez-Narvaez S."/>
            <person name="Hart K.A."/>
            <person name="Greiter M."/>
            <person name="Morris E.R.A."/>
            <person name="Cohen N.D."/>
        </authorList>
    </citation>
    <scope>NUCLEOTIDE SEQUENCE</scope>
    <source>
        <strain evidence="2">Lh_141_1</strain>
    </source>
</reference>
<proteinExistence type="predicted"/>
<dbReference type="InterPro" id="IPR051397">
    <property type="entry name" value="Zn-ADH-like_protein"/>
</dbReference>
<dbReference type="PANTHER" id="PTHR43677">
    <property type="entry name" value="SHORT-CHAIN DEHYDROGENASE/REDUCTASE"/>
    <property type="match status" value="1"/>
</dbReference>
<protein>
    <submittedName>
        <fullName evidence="2">Zinc-binding dehydrogenase</fullName>
    </submittedName>
</protein>
<dbReference type="InterPro" id="IPR013154">
    <property type="entry name" value="ADH-like_N"/>
</dbReference>
<gene>
    <name evidence="2" type="ORF">GS505_05020</name>
</gene>
<dbReference type="InterPro" id="IPR011032">
    <property type="entry name" value="GroES-like_sf"/>
</dbReference>
<feature type="domain" description="Enoyl reductase (ER)" evidence="1">
    <location>
        <begin position="20"/>
        <end position="331"/>
    </location>
</feature>
<evidence type="ECO:0000313" key="3">
    <source>
        <dbReference type="Proteomes" id="UP000605618"/>
    </source>
</evidence>
<dbReference type="SUPFAM" id="SSF51735">
    <property type="entry name" value="NAD(P)-binding Rossmann-fold domains"/>
    <property type="match status" value="1"/>
</dbReference>
<sequence>MGDVRGWSSGVKVQLCEVLGAPEVLQYRDIADPEPGPGEVLVEVHAAGVNFPDGLVVSGNYQTKPALPFVPGSEVAGVVRALGADVDGVAVGDRVLAFCGMGGYAELVTVPATMVFPIPDSMSYVDAAGFVVTYGTSYHGLVDRADLAAGETLLVLGASGGVGLTAVEIGKALGARVIAAASSHDKLALCRDHGADELIDYSADDLKTRLADEAPGGIDVVYDPVGGDHAQTAVRALCWGGRYLTVGYASGDIPTVGMNRLLVSGGALHGVLWGAWAKRNPERNAANMRRLFDWYDRGALRPHVSETYPLADASAALDVVMGRRARGKVVLTSGRK</sequence>
<dbReference type="CDD" id="cd08241">
    <property type="entry name" value="QOR1"/>
    <property type="match status" value="1"/>
</dbReference>
<dbReference type="Gene3D" id="3.40.50.720">
    <property type="entry name" value="NAD(P)-binding Rossmann-like Domain"/>
    <property type="match status" value="1"/>
</dbReference>